<dbReference type="Proteomes" id="UP000265515">
    <property type="component" value="Unassembled WGS sequence"/>
</dbReference>
<gene>
    <name evidence="3" type="ORF">CBR_g44306</name>
</gene>
<evidence type="ECO:0000313" key="3">
    <source>
        <dbReference type="EMBL" id="GBG64421.1"/>
    </source>
</evidence>
<organism evidence="3 4">
    <name type="scientific">Chara braunii</name>
    <name type="common">Braun's stonewort</name>
    <dbReference type="NCBI Taxonomy" id="69332"/>
    <lineage>
        <taxon>Eukaryota</taxon>
        <taxon>Viridiplantae</taxon>
        <taxon>Streptophyta</taxon>
        <taxon>Charophyceae</taxon>
        <taxon>Charales</taxon>
        <taxon>Characeae</taxon>
        <taxon>Chara</taxon>
    </lineage>
</organism>
<dbReference type="SUPFAM" id="SSF53098">
    <property type="entry name" value="Ribonuclease H-like"/>
    <property type="match status" value="1"/>
</dbReference>
<dbReference type="InterPro" id="IPR007021">
    <property type="entry name" value="DUF659"/>
</dbReference>
<reference evidence="3 4" key="1">
    <citation type="journal article" date="2018" name="Cell">
        <title>The Chara Genome: Secondary Complexity and Implications for Plant Terrestrialization.</title>
        <authorList>
            <person name="Nishiyama T."/>
            <person name="Sakayama H."/>
            <person name="Vries J.D."/>
            <person name="Buschmann H."/>
            <person name="Saint-Marcoux D."/>
            <person name="Ullrich K.K."/>
            <person name="Haas F.B."/>
            <person name="Vanderstraeten L."/>
            <person name="Becker D."/>
            <person name="Lang D."/>
            <person name="Vosolsobe S."/>
            <person name="Rombauts S."/>
            <person name="Wilhelmsson P.K.I."/>
            <person name="Janitza P."/>
            <person name="Kern R."/>
            <person name="Heyl A."/>
            <person name="Rumpler F."/>
            <person name="Villalobos L.I.A.C."/>
            <person name="Clay J.M."/>
            <person name="Skokan R."/>
            <person name="Toyoda A."/>
            <person name="Suzuki Y."/>
            <person name="Kagoshima H."/>
            <person name="Schijlen E."/>
            <person name="Tajeshwar N."/>
            <person name="Catarino B."/>
            <person name="Hetherington A.J."/>
            <person name="Saltykova A."/>
            <person name="Bonnot C."/>
            <person name="Breuninger H."/>
            <person name="Symeonidi A."/>
            <person name="Radhakrishnan G.V."/>
            <person name="Van Nieuwerburgh F."/>
            <person name="Deforce D."/>
            <person name="Chang C."/>
            <person name="Karol K.G."/>
            <person name="Hedrich R."/>
            <person name="Ulvskov P."/>
            <person name="Glockner G."/>
            <person name="Delwiche C.F."/>
            <person name="Petrasek J."/>
            <person name="Van de Peer Y."/>
            <person name="Friml J."/>
            <person name="Beilby M."/>
            <person name="Dolan L."/>
            <person name="Kohara Y."/>
            <person name="Sugano S."/>
            <person name="Fujiyama A."/>
            <person name="Delaux P.-M."/>
            <person name="Quint M."/>
            <person name="TheiBen G."/>
            <person name="Hagemann M."/>
            <person name="Harholt J."/>
            <person name="Dunand C."/>
            <person name="Zachgo S."/>
            <person name="Langdale J."/>
            <person name="Maumus F."/>
            <person name="Straeten D.V.D."/>
            <person name="Gould S.B."/>
            <person name="Rensing S.A."/>
        </authorList>
    </citation>
    <scope>NUCLEOTIDE SEQUENCE [LARGE SCALE GENOMIC DNA]</scope>
    <source>
        <strain evidence="3 4">S276</strain>
    </source>
</reference>
<evidence type="ECO:0000259" key="2">
    <source>
        <dbReference type="Pfam" id="PF04937"/>
    </source>
</evidence>
<sequence>MGRGQARSFEEADKLAQHKVWRKCVVFKYIRVDEDLRNCGTKMINCVFCGHKFQRTQFVVARHFKQGKGCPQVTEEALVDIHYCTTYKMVDKQLERLHHYKELQGGAPAVAADGVAGGDGKSGVAVEEDEVQEVDDMIDAKGDAVQQEVEEPYTQRLGKAMVGESSRKRKEREGGGNVAQRKKMRQHAIKDVLASQWLMYHKKKFPPFVYNQQIAFTIFGNDAWNEYKRHFVDLSGPIKVLWPHHNEIVAVKSMRQTADDVAADLKDAREPFYVTSVPILSDGRKSHDHRPVVNFLATASRDVLMIRMVNKEGSRDDRPSVLERWVDVFERFGPKLVNAICTDSAAAYTVTANALAHPKMRPQCIRITWIPCVVHVCNKLLSDIGTVSTWINDTILRAGAVVWFIKMHGDTFHLFRLDNKHMSLTYPYETRSTSVFAMLEHLIAVRQALKRTVNTAGWSLVSWDARVERLARWVRWKVRHGRWWDMIETLVRIMDPVYDLLRWLDLGGMHMSLVVPGTLQLQIDMARELRVLPIVVAKRTFRRCSAVSDDVGANTRRNFPVMPCPSRYEVF</sequence>
<dbReference type="InterPro" id="IPR012337">
    <property type="entry name" value="RNaseH-like_sf"/>
</dbReference>
<dbReference type="Gramene" id="GBG64421">
    <property type="protein sequence ID" value="GBG64421"/>
    <property type="gene ID" value="CBR_g44306"/>
</dbReference>
<proteinExistence type="predicted"/>
<feature type="region of interest" description="Disordered" evidence="1">
    <location>
        <begin position="160"/>
        <end position="182"/>
    </location>
</feature>
<dbReference type="AlphaFoldDB" id="A0A388K2Y6"/>
<feature type="domain" description="DUF659" evidence="2">
    <location>
        <begin position="254"/>
        <end position="399"/>
    </location>
</feature>
<dbReference type="OrthoDB" id="1936364at2759"/>
<keyword evidence="4" id="KW-1185">Reference proteome</keyword>
<dbReference type="Pfam" id="PF04937">
    <property type="entry name" value="DUF659"/>
    <property type="match status" value="1"/>
</dbReference>
<protein>
    <recommendedName>
        <fullName evidence="2">DUF659 domain-containing protein</fullName>
    </recommendedName>
</protein>
<accession>A0A388K2Y6</accession>
<evidence type="ECO:0000313" key="4">
    <source>
        <dbReference type="Proteomes" id="UP000265515"/>
    </source>
</evidence>
<dbReference type="PANTHER" id="PTHR32166">
    <property type="entry name" value="OSJNBA0013A04.12 PROTEIN"/>
    <property type="match status" value="1"/>
</dbReference>
<evidence type="ECO:0000256" key="1">
    <source>
        <dbReference type="SAM" id="MobiDB-lite"/>
    </source>
</evidence>
<dbReference type="EMBL" id="BFEA01000050">
    <property type="protein sequence ID" value="GBG64421.1"/>
    <property type="molecule type" value="Genomic_DNA"/>
</dbReference>
<name>A0A388K2Y6_CHABU</name>
<comment type="caution">
    <text evidence="3">The sequence shown here is derived from an EMBL/GenBank/DDBJ whole genome shotgun (WGS) entry which is preliminary data.</text>
</comment>
<dbReference type="PANTHER" id="PTHR32166:SF123">
    <property type="entry name" value="BED-TYPE DOMAIN-CONTAINING PROTEIN"/>
    <property type="match status" value="1"/>
</dbReference>